<feature type="region of interest" description="Disordered" evidence="2">
    <location>
        <begin position="1"/>
        <end position="33"/>
    </location>
</feature>
<evidence type="ECO:0000259" key="3">
    <source>
        <dbReference type="PROSITE" id="PS50086"/>
    </source>
</evidence>
<keyword evidence="5" id="KW-1185">Reference proteome</keyword>
<evidence type="ECO:0000313" key="5">
    <source>
        <dbReference type="Proteomes" id="UP000015104"/>
    </source>
</evidence>
<reference evidence="5" key="1">
    <citation type="submission" date="2011-08" db="EMBL/GenBank/DDBJ databases">
        <authorList>
            <person name="Rombauts S."/>
        </authorList>
    </citation>
    <scope>NUCLEOTIDE SEQUENCE</scope>
    <source>
        <strain evidence="5">London</strain>
    </source>
</reference>
<organism evidence="4 5">
    <name type="scientific">Tetranychus urticae</name>
    <name type="common">Two-spotted spider mite</name>
    <dbReference type="NCBI Taxonomy" id="32264"/>
    <lineage>
        <taxon>Eukaryota</taxon>
        <taxon>Metazoa</taxon>
        <taxon>Ecdysozoa</taxon>
        <taxon>Arthropoda</taxon>
        <taxon>Chelicerata</taxon>
        <taxon>Arachnida</taxon>
        <taxon>Acari</taxon>
        <taxon>Acariformes</taxon>
        <taxon>Trombidiformes</taxon>
        <taxon>Prostigmata</taxon>
        <taxon>Eleutherengona</taxon>
        <taxon>Raphignathae</taxon>
        <taxon>Tetranychoidea</taxon>
        <taxon>Tetranychidae</taxon>
        <taxon>Tetranychus</taxon>
    </lineage>
</organism>
<dbReference type="InterPro" id="IPR035969">
    <property type="entry name" value="Rab-GAP_TBC_sf"/>
</dbReference>
<dbReference type="KEGG" id="tut:107359133"/>
<keyword evidence="1" id="KW-0343">GTPase activation</keyword>
<evidence type="ECO:0000256" key="1">
    <source>
        <dbReference type="ARBA" id="ARBA00022468"/>
    </source>
</evidence>
<sequence length="723" mass="83036">MSSPPETQDTESSQNQPYESTSHPMREEDNDDPQVEFCNLARRNLQRPSDHYNPPPRRTHIASRILREPWTTALTQFSKVTNLVLNPYEEYEGPTMADIRNTLRDPLGYVRQREEGATYGHHQMSNPAPMNHPPPALPPIDCSIPQQRVPPLTAEEYNQKYANAPRRVLLERIFQGGIQSNKLRRILWPTILCITEKYSLDWKDLNLVYTYYSNQWKTILPDQEARFTAYRERKSLIDRDVVRCDRTHSFYSESNPGNVEKLRQLLMTYIMYDFDTGYVQGMTDLAAPLLYVWDGDIPKAFWCFVQVMKLCKRNFEMSQLAIKNQLKALIKLVQITDPVFAQHLCSNESANCYFAFRWIICLFKREFMKRKTDDYHDCLIVWETIWSIHSLASLDDEDKQDMFLDQSLSPLLNQIGAIKRQYWSHEADNSDNSSNGIIELPDASTPSECGFPIIIPPPIDHTFSFVPKSGPQRICELKTVDEDVNEANCPENSPKSPVKTLPNAIPIKTTRLKLKTPPKPRPVCASSPRSPSRPSLMSTVLSPPVREMYSHPMPDNEFLFNSISSRSSSDEVKKSPVPVGKEATENRPLDSSDELKAYEFDHLADGSNSSVNKSGKLETLENIELFCLCISLAIIRRERDIILSRKYDSCAILKHFNTLHLNDCLNNILLHSMTIWHWLKHDGGEKSLYNDDEFKPSNTSVDDFDLLNDDDEVDCQNFAALAV</sequence>
<dbReference type="Proteomes" id="UP000015104">
    <property type="component" value="Unassembled WGS sequence"/>
</dbReference>
<dbReference type="PANTHER" id="PTHR22957:SF502">
    <property type="entry name" value="SMALL G PROTEIN SIGNALING MODULATOR 2-RELATED"/>
    <property type="match status" value="1"/>
</dbReference>
<proteinExistence type="predicted"/>
<dbReference type="Pfam" id="PF00566">
    <property type="entry name" value="RabGAP-TBC"/>
    <property type="match status" value="1"/>
</dbReference>
<dbReference type="HOGENOM" id="CLU_382787_0_0_1"/>
<dbReference type="SMART" id="SM00164">
    <property type="entry name" value="TBC"/>
    <property type="match status" value="1"/>
</dbReference>
<feature type="domain" description="Rab-GAP TBC" evidence="3">
    <location>
        <begin position="178"/>
        <end position="389"/>
    </location>
</feature>
<accession>T1JYS5</accession>
<dbReference type="PROSITE" id="PS50086">
    <property type="entry name" value="TBC_RABGAP"/>
    <property type="match status" value="1"/>
</dbReference>
<name>T1JYS5_TETUR</name>
<dbReference type="EnsemblMetazoa" id="tetur03g01400.1">
    <property type="protein sequence ID" value="tetur03g01400.1"/>
    <property type="gene ID" value="tetur03g01400"/>
</dbReference>
<dbReference type="OrthoDB" id="10264062at2759"/>
<reference evidence="4" key="2">
    <citation type="submission" date="2015-06" db="UniProtKB">
        <authorList>
            <consortium name="EnsemblMetazoa"/>
        </authorList>
    </citation>
    <scope>IDENTIFICATION</scope>
</reference>
<feature type="region of interest" description="Disordered" evidence="2">
    <location>
        <begin position="510"/>
        <end position="539"/>
    </location>
</feature>
<dbReference type="PANTHER" id="PTHR22957">
    <property type="entry name" value="TBC1 DOMAIN FAMILY MEMBER GTPASE-ACTIVATING PROTEIN"/>
    <property type="match status" value="1"/>
</dbReference>
<dbReference type="OMA" id="IVWETIW"/>
<feature type="compositionally biased region" description="Basic and acidic residues" evidence="2">
    <location>
        <begin position="582"/>
        <end position="591"/>
    </location>
</feature>
<feature type="region of interest" description="Disordered" evidence="2">
    <location>
        <begin position="568"/>
        <end position="591"/>
    </location>
</feature>
<gene>
    <name evidence="4" type="primary">107359133</name>
</gene>
<dbReference type="GO" id="GO:0005096">
    <property type="term" value="F:GTPase activator activity"/>
    <property type="evidence" value="ECO:0007669"/>
    <property type="project" value="UniProtKB-KW"/>
</dbReference>
<dbReference type="SUPFAM" id="SSF47923">
    <property type="entry name" value="Ypt/Rab-GAP domain of gyp1p"/>
    <property type="match status" value="2"/>
</dbReference>
<protein>
    <recommendedName>
        <fullName evidence="3">Rab-GAP TBC domain-containing protein</fullName>
    </recommendedName>
</protein>
<dbReference type="AlphaFoldDB" id="T1JYS5"/>
<dbReference type="InterPro" id="IPR000195">
    <property type="entry name" value="Rab-GAP-TBC_dom"/>
</dbReference>
<dbReference type="Gene3D" id="1.10.8.270">
    <property type="entry name" value="putative rabgap domain of human tbc1 domain family member 14 like domains"/>
    <property type="match status" value="1"/>
</dbReference>
<dbReference type="Gene3D" id="1.10.472.80">
    <property type="entry name" value="Ypt/Rab-GAP domain of gyp1p, domain 3"/>
    <property type="match status" value="1"/>
</dbReference>
<dbReference type="STRING" id="32264.T1JYS5"/>
<feature type="compositionally biased region" description="Low complexity" evidence="2">
    <location>
        <begin position="522"/>
        <end position="535"/>
    </location>
</feature>
<evidence type="ECO:0000256" key="2">
    <source>
        <dbReference type="SAM" id="MobiDB-lite"/>
    </source>
</evidence>
<evidence type="ECO:0000313" key="4">
    <source>
        <dbReference type="EnsemblMetazoa" id="tetur03g01400.1"/>
    </source>
</evidence>
<dbReference type="EMBL" id="CAEY01001109">
    <property type="status" value="NOT_ANNOTATED_CDS"/>
    <property type="molecule type" value="Genomic_DNA"/>
</dbReference>
<feature type="compositionally biased region" description="Polar residues" evidence="2">
    <location>
        <begin position="1"/>
        <end position="23"/>
    </location>
</feature>
<dbReference type="eggNOG" id="KOG2197">
    <property type="taxonomic scope" value="Eukaryota"/>
</dbReference>